<protein>
    <submittedName>
        <fullName evidence="2">Amidohydrolase 3</fullName>
    </submittedName>
</protein>
<dbReference type="STRING" id="1333998.M2A_0420"/>
<feature type="domain" description="Amidohydrolase 3" evidence="1">
    <location>
        <begin position="45"/>
        <end position="551"/>
    </location>
</feature>
<gene>
    <name evidence="2" type="ORF">M2A_0420</name>
</gene>
<dbReference type="InterPro" id="IPR050378">
    <property type="entry name" value="Metallo-dep_Hydrolases_sf"/>
</dbReference>
<dbReference type="RefSeq" id="WP_045442438.1">
    <property type="nucleotide sequence ID" value="NZ_BBIO01000002.1"/>
</dbReference>
<evidence type="ECO:0000313" key="3">
    <source>
        <dbReference type="Proteomes" id="UP000028702"/>
    </source>
</evidence>
<proteinExistence type="predicted"/>
<dbReference type="eggNOG" id="COG3653">
    <property type="taxonomic scope" value="Bacteria"/>
</dbReference>
<keyword evidence="2" id="KW-0378">Hydrolase</keyword>
<dbReference type="EMBL" id="BBIO01000002">
    <property type="protein sequence ID" value="GAK43921.1"/>
    <property type="molecule type" value="Genomic_DNA"/>
</dbReference>
<dbReference type="SUPFAM" id="SSF51338">
    <property type="entry name" value="Composite domain of metallo-dependent hydrolases"/>
    <property type="match status" value="1"/>
</dbReference>
<sequence>MADYDLIIKGGKIVDGTGAPAFTGDIAVKDGKIAAVGQVAGTATREIDAGGLLVTPGFVDIHTHYDAQATWDPYLTPSSLHGVTTVVMGNCGVGFAPVKPEQRDDLIDLMEAVEDIPGVAMHEGIKWEWETFPEYMDALDKRRFTMDVGVQMPHCALRVYVMGKRGVDNEFATAEDIEKMSKLTYEAIKAGALGFSTSRTDLHNTLEGNPVPGTFAAKDELFAIGGALEKAGTGVFQISATHRDMDQEFEWMLEMARKTGRTVTFNLQQIDERPDLYKKLLKMLDKARAEGVTNLRGQHSGRPVGILMGWQTSVHPFIAHREYAKLAKLPIKERIEKLKDPAVKAAILADSNPNLGDFGNFVTGSFHKMYPMGVEENYEPAQEDSIAAIAAREGKSAKEIAYDAMMMNGGEALLYFPLFGYSDNDFSAIEELLEHPQTGLSLADAGAHCGAICDGATPTFMLTHWVRDRKRGRRLPLEQIVRIQTKDTAEQYALFDRGVIAPGMRADINVIDFDNLSCPPPEMVFDLPASGRRLFQGAEGYVATIVKGEIVMEDGKPTGTLPGKLLRGPQAAA</sequence>
<organism evidence="2 3">
    <name type="scientific">Tepidicaulis marinus</name>
    <dbReference type="NCBI Taxonomy" id="1333998"/>
    <lineage>
        <taxon>Bacteria</taxon>
        <taxon>Pseudomonadati</taxon>
        <taxon>Pseudomonadota</taxon>
        <taxon>Alphaproteobacteria</taxon>
        <taxon>Hyphomicrobiales</taxon>
        <taxon>Parvibaculaceae</taxon>
        <taxon>Tepidicaulis</taxon>
    </lineage>
</organism>
<keyword evidence="3" id="KW-1185">Reference proteome</keyword>
<dbReference type="InterPro" id="IPR032466">
    <property type="entry name" value="Metal_Hydrolase"/>
</dbReference>
<dbReference type="Gene3D" id="2.30.40.10">
    <property type="entry name" value="Urease, subunit C, domain 1"/>
    <property type="match status" value="2"/>
</dbReference>
<dbReference type="InterPro" id="IPR013108">
    <property type="entry name" value="Amidohydro_3"/>
</dbReference>
<dbReference type="Gene3D" id="3.20.20.140">
    <property type="entry name" value="Metal-dependent hydrolases"/>
    <property type="match status" value="2"/>
</dbReference>
<dbReference type="InterPro" id="IPR011059">
    <property type="entry name" value="Metal-dep_hydrolase_composite"/>
</dbReference>
<dbReference type="Pfam" id="PF07969">
    <property type="entry name" value="Amidohydro_3"/>
    <property type="match status" value="1"/>
</dbReference>
<accession>A0A081B7A3</accession>
<dbReference type="CDD" id="cd01297">
    <property type="entry name" value="D-aminoacylase"/>
    <property type="match status" value="1"/>
</dbReference>
<name>A0A081B7A3_9HYPH</name>
<dbReference type="GO" id="GO:0005829">
    <property type="term" value="C:cytosol"/>
    <property type="evidence" value="ECO:0007669"/>
    <property type="project" value="TreeGrafter"/>
</dbReference>
<comment type="caution">
    <text evidence="2">The sequence shown here is derived from an EMBL/GenBank/DDBJ whole genome shotgun (WGS) entry which is preliminary data.</text>
</comment>
<evidence type="ECO:0000313" key="2">
    <source>
        <dbReference type="EMBL" id="GAK43921.1"/>
    </source>
</evidence>
<evidence type="ECO:0000259" key="1">
    <source>
        <dbReference type="Pfam" id="PF07969"/>
    </source>
</evidence>
<dbReference type="PANTHER" id="PTHR11647">
    <property type="entry name" value="HYDRANTOINASE/DIHYDROPYRIMIDINASE FAMILY MEMBER"/>
    <property type="match status" value="1"/>
</dbReference>
<dbReference type="SUPFAM" id="SSF51556">
    <property type="entry name" value="Metallo-dependent hydrolases"/>
    <property type="match status" value="1"/>
</dbReference>
<dbReference type="GO" id="GO:0016812">
    <property type="term" value="F:hydrolase activity, acting on carbon-nitrogen (but not peptide) bonds, in cyclic amides"/>
    <property type="evidence" value="ECO:0007669"/>
    <property type="project" value="TreeGrafter"/>
</dbReference>
<dbReference type="PANTHER" id="PTHR11647:SF1">
    <property type="entry name" value="COLLAPSIN RESPONSE MEDIATOR PROTEIN"/>
    <property type="match status" value="1"/>
</dbReference>
<reference evidence="2 3" key="1">
    <citation type="submission" date="2014-07" db="EMBL/GenBank/DDBJ databases">
        <title>Tepidicaulis marinum gen. nov., sp. nov., a novel marine bacterium denitrifying nitrate to nitrous oxide strictly under microaerobic conditions.</title>
        <authorList>
            <person name="Takeuchi M."/>
            <person name="Yamagishi T."/>
            <person name="Kamagata Y."/>
            <person name="Oshima K."/>
            <person name="Hattori M."/>
            <person name="Katayama T."/>
            <person name="Hanada S."/>
            <person name="Tamaki H."/>
            <person name="Marumo K."/>
            <person name="Maeda H."/>
            <person name="Nedachi M."/>
            <person name="Iwasaki W."/>
            <person name="Suwa Y."/>
            <person name="Sakata S."/>
        </authorList>
    </citation>
    <scope>NUCLEOTIDE SEQUENCE [LARGE SCALE GENOMIC DNA]</scope>
    <source>
        <strain evidence="2 3">MA2</strain>
    </source>
</reference>
<dbReference type="Proteomes" id="UP000028702">
    <property type="component" value="Unassembled WGS sequence"/>
</dbReference>
<dbReference type="AlphaFoldDB" id="A0A081B7A3"/>